<reference evidence="4" key="1">
    <citation type="submission" date="2023-08" db="EMBL/GenBank/DDBJ databases">
        <authorList>
            <person name="Chen Y."/>
            <person name="Shah S."/>
            <person name="Dougan E. K."/>
            <person name="Thang M."/>
            <person name="Chan C."/>
        </authorList>
    </citation>
    <scope>NUCLEOTIDE SEQUENCE</scope>
</reference>
<evidence type="ECO:0000313" key="4">
    <source>
        <dbReference type="EMBL" id="CAJ1387854.1"/>
    </source>
</evidence>
<protein>
    <recommendedName>
        <fullName evidence="6">Pentatricopeptide repeat-containing protein</fullName>
    </recommendedName>
</protein>
<sequence>MGGEVAECLEALAALDVARAELPGNVATKVLLALARAPELSENLTQQFTGLATHFDLKVFEAAGAEASRWRSVAACRKLFRLAGLASVRKSEKLLVLLVRGHSNDHKAMHQLVEDVLAEGAMSRSAVDSMLSQCNLAKNEDTAKLFLQEHADASGLDANRQARLISACGKEGNLQGALSAFHKLQENGNTQPNVLVYNCLLDACIECKALPKALHFFEEMKKKELVDVVSYNTLMKGHLAGGDTGSALRTFTEMHQAGLVASRVTYHALLNAVVSKGDRAGAWRIVQEMKSKALAASTVTCSILLKGVTSRSQSGELAKILALIEECQMPMDEVLFGAFADACIRCGNLKLLWQRFELLKQKDLTQVSGPTYGSMMKAFGQAQDVSTVKELWRHMTTKKVKLTAVTLGCMVEALVTNHHVSDAWRIVNDTWLKEDQRDLVNTVIYSTIVKGFTMSRQHDKVVAIYKEMKERGIACNTITFNTMLNALARCGMMHEVPRLLEDMRDSDPPVHPDIVTYSTIVKGYCMAGDVDKGFALLKEMKTHGGVKPDEVLYNSLLDGCAKQSRVEDALALLQEMKDQGVGPSNYTLSILCKLLGRARRLEQAFQMVHSFTEQYGFRANIQVYTCLMQACFHNRQGQRAVALHDQVVKEGGCMPDEKTYTVMVRGCLQGGLVDKALQVARCAFHLPGHDMRQTCVMQGVEMGCLEELLGSVSAEKREALTKDWDASFGPWPGALADFVSYLREEGFRPVATPTRARAEGETSWAPTQAHSMAFRGIEQVPELRRDSEVQGQCGDQAAVSLTSWHEISAPASFCSSRHADSQFKTGSGFSRQAFMQPHPAQPLHPSGNFWPAEAPIHGSHSDSQFAASSWGGHFSQQPSTQPASQFATHLSSNFVPAEEPVHGADCQFTAWSFGACSSQQQPATQPASQFATHVSGSCLPAEARNHGTDYQFGACPSGGCFSQQPSTQPGPPFGNFLPAETPRHFEGSIQRTAPPSHFCLESRRPSDSQPARSGGFPRSSRLEPYGRSTSSPMTGKGNRRPDRFHDIRKWIQKVPFR</sequence>
<feature type="region of interest" description="Disordered" evidence="3">
    <location>
        <begin position="860"/>
        <end position="886"/>
    </location>
</feature>
<dbReference type="InterPro" id="IPR051222">
    <property type="entry name" value="PPR/CCM1_RNA-binding"/>
</dbReference>
<dbReference type="Pfam" id="PF13041">
    <property type="entry name" value="PPR_2"/>
    <property type="match status" value="4"/>
</dbReference>
<dbReference type="SUPFAM" id="SSF81901">
    <property type="entry name" value="HCP-like"/>
    <property type="match status" value="1"/>
</dbReference>
<feature type="repeat" description="PPR" evidence="2">
    <location>
        <begin position="476"/>
        <end position="510"/>
    </location>
</feature>
<feature type="repeat" description="PPR" evidence="2">
    <location>
        <begin position="227"/>
        <end position="261"/>
    </location>
</feature>
<feature type="compositionally biased region" description="Basic and acidic residues" evidence="3">
    <location>
        <begin position="1039"/>
        <end position="1049"/>
    </location>
</feature>
<dbReference type="Pfam" id="PF12854">
    <property type="entry name" value="PPR_1"/>
    <property type="match status" value="1"/>
</dbReference>
<dbReference type="Gene3D" id="1.25.40.10">
    <property type="entry name" value="Tetratricopeptide repeat domain"/>
    <property type="match status" value="5"/>
</dbReference>
<evidence type="ECO:0000256" key="3">
    <source>
        <dbReference type="SAM" id="MobiDB-lite"/>
    </source>
</evidence>
<dbReference type="InterPro" id="IPR002885">
    <property type="entry name" value="PPR_rpt"/>
</dbReference>
<dbReference type="EMBL" id="CAUJNA010001591">
    <property type="protein sequence ID" value="CAJ1387854.1"/>
    <property type="molecule type" value="Genomic_DNA"/>
</dbReference>
<dbReference type="Pfam" id="PF13812">
    <property type="entry name" value="PPR_3"/>
    <property type="match status" value="1"/>
</dbReference>
<keyword evidence="5" id="KW-1185">Reference proteome</keyword>
<evidence type="ECO:0000256" key="2">
    <source>
        <dbReference type="PROSITE-ProRule" id="PRU00708"/>
    </source>
</evidence>
<dbReference type="Proteomes" id="UP001178507">
    <property type="component" value="Unassembled WGS sequence"/>
</dbReference>
<feature type="repeat" description="PPR" evidence="2">
    <location>
        <begin position="441"/>
        <end position="475"/>
    </location>
</feature>
<feature type="compositionally biased region" description="Polar residues" evidence="3">
    <location>
        <begin position="874"/>
        <end position="886"/>
    </location>
</feature>
<dbReference type="PROSITE" id="PS51375">
    <property type="entry name" value="PPR"/>
    <property type="match status" value="7"/>
</dbReference>
<dbReference type="Pfam" id="PF01535">
    <property type="entry name" value="PPR"/>
    <property type="match status" value="1"/>
</dbReference>
<accession>A0AA36N240</accession>
<dbReference type="NCBIfam" id="TIGR00756">
    <property type="entry name" value="PPR"/>
    <property type="match status" value="6"/>
</dbReference>
<feature type="repeat" description="PPR" evidence="2">
    <location>
        <begin position="193"/>
        <end position="223"/>
    </location>
</feature>
<evidence type="ECO:0000313" key="5">
    <source>
        <dbReference type="Proteomes" id="UP001178507"/>
    </source>
</evidence>
<name>A0AA36N240_9DINO</name>
<organism evidence="4 5">
    <name type="scientific">Effrenium voratum</name>
    <dbReference type="NCBI Taxonomy" id="2562239"/>
    <lineage>
        <taxon>Eukaryota</taxon>
        <taxon>Sar</taxon>
        <taxon>Alveolata</taxon>
        <taxon>Dinophyceae</taxon>
        <taxon>Suessiales</taxon>
        <taxon>Symbiodiniaceae</taxon>
        <taxon>Effrenium</taxon>
    </lineage>
</organism>
<comment type="caution">
    <text evidence="4">The sequence shown here is derived from an EMBL/GenBank/DDBJ whole genome shotgun (WGS) entry which is preliminary data.</text>
</comment>
<evidence type="ECO:0000256" key="1">
    <source>
        <dbReference type="ARBA" id="ARBA00022737"/>
    </source>
</evidence>
<feature type="repeat" description="PPR" evidence="2">
    <location>
        <begin position="262"/>
        <end position="296"/>
    </location>
</feature>
<proteinExistence type="predicted"/>
<gene>
    <name evidence="4" type="ORF">EVOR1521_LOCUS13844</name>
</gene>
<dbReference type="InterPro" id="IPR011990">
    <property type="entry name" value="TPR-like_helical_dom_sf"/>
</dbReference>
<dbReference type="PANTHER" id="PTHR47942">
    <property type="entry name" value="TETRATRICOPEPTIDE REPEAT (TPR)-LIKE SUPERFAMILY PROTEIN-RELATED"/>
    <property type="match status" value="1"/>
</dbReference>
<dbReference type="AlphaFoldDB" id="A0AA36N240"/>
<feature type="region of interest" description="Disordered" evidence="3">
    <location>
        <begin position="987"/>
        <end position="1057"/>
    </location>
</feature>
<keyword evidence="1" id="KW-0677">Repeat</keyword>
<feature type="repeat" description="PPR" evidence="2">
    <location>
        <begin position="513"/>
        <end position="547"/>
    </location>
</feature>
<dbReference type="PANTHER" id="PTHR47942:SF63">
    <property type="entry name" value="PENTATRICOPEPTIDE REPEAT-CONTAINING PROTEIN"/>
    <property type="match status" value="1"/>
</dbReference>
<evidence type="ECO:0008006" key="6">
    <source>
        <dbReference type="Google" id="ProtNLM"/>
    </source>
</evidence>
<feature type="repeat" description="PPR" evidence="2">
    <location>
        <begin position="549"/>
        <end position="583"/>
    </location>
</feature>